<comment type="subcellular location">
    <subcellularLocation>
        <location evidence="1">Membrane</location>
        <topology evidence="1">Multi-pass membrane protein</topology>
    </subcellularLocation>
</comment>
<evidence type="ECO:0000256" key="2">
    <source>
        <dbReference type="ARBA" id="ARBA00022692"/>
    </source>
</evidence>
<dbReference type="AlphaFoldDB" id="A0A0L1KA36"/>
<feature type="transmembrane region" description="Helical" evidence="5">
    <location>
        <begin position="76"/>
        <end position="95"/>
    </location>
</feature>
<keyword evidence="3 5" id="KW-1133">Transmembrane helix</keyword>
<proteinExistence type="predicted"/>
<keyword evidence="2 5" id="KW-0812">Transmembrane</keyword>
<name>A0A0L1KA36_9SPHN</name>
<dbReference type="Proteomes" id="UP000037446">
    <property type="component" value="Unassembled WGS sequence"/>
</dbReference>
<keyword evidence="4 5" id="KW-0472">Membrane</keyword>
<evidence type="ECO:0000256" key="4">
    <source>
        <dbReference type="ARBA" id="ARBA00023136"/>
    </source>
</evidence>
<feature type="transmembrane region" description="Helical" evidence="5">
    <location>
        <begin position="146"/>
        <end position="162"/>
    </location>
</feature>
<dbReference type="Gene3D" id="1.20.120.1630">
    <property type="match status" value="1"/>
</dbReference>
<dbReference type="RefSeq" id="WP_050601564.1">
    <property type="nucleotide sequence ID" value="NZ_JYNE01000028.1"/>
</dbReference>
<evidence type="ECO:0000313" key="7">
    <source>
        <dbReference type="EMBL" id="KNH00803.1"/>
    </source>
</evidence>
<evidence type="ECO:0000259" key="6">
    <source>
        <dbReference type="Pfam" id="PF07298"/>
    </source>
</evidence>
<dbReference type="InterPro" id="IPR009915">
    <property type="entry name" value="NnrU_dom"/>
</dbReference>
<evidence type="ECO:0000256" key="5">
    <source>
        <dbReference type="SAM" id="Phobius"/>
    </source>
</evidence>
<feature type="transmembrane region" description="Helical" evidence="5">
    <location>
        <begin position="39"/>
        <end position="55"/>
    </location>
</feature>
<dbReference type="GO" id="GO:0016020">
    <property type="term" value="C:membrane"/>
    <property type="evidence" value="ECO:0007669"/>
    <property type="project" value="UniProtKB-SubCell"/>
</dbReference>
<feature type="domain" description="NnrU" evidence="6">
    <location>
        <begin position="8"/>
        <end position="218"/>
    </location>
</feature>
<protein>
    <submittedName>
        <fullName evidence="7">MFS transporter</fullName>
    </submittedName>
</protein>
<dbReference type="EMBL" id="JYNE01000028">
    <property type="protein sequence ID" value="KNH00803.1"/>
    <property type="molecule type" value="Genomic_DNA"/>
</dbReference>
<gene>
    <name evidence="7" type="ORF">J121_1426</name>
</gene>
<accession>A0A0L1KA36</accession>
<dbReference type="STRING" id="1306953.J121_1426"/>
<comment type="caution">
    <text evidence="7">The sequence shown here is derived from an EMBL/GenBank/DDBJ whole genome shotgun (WGS) entry which is preliminary data.</text>
</comment>
<evidence type="ECO:0000313" key="8">
    <source>
        <dbReference type="Proteomes" id="UP000037446"/>
    </source>
</evidence>
<sequence>MDHALVSLLAASLAFVGMHFALSHPLRAPMARKLGENGFRALYSLVALATFVWAARAFRAVGPGGTPLWNGSGDAIWALATAIMLIASILLAGSFQRNPALPDPRAAAHAALAPHGVFHVTRHPMMWSFALWAAAHILVSPTPRQIILAGVIGLLALLGVHLQDRKKESQLGDAWAGWEARTSFWPRFAGLARAGTVAWTGGIVIWLAATYGHIHANGIAAGLWRWF</sequence>
<organism evidence="7 8">
    <name type="scientific">Qipengyuania citrea LAMA 915</name>
    <dbReference type="NCBI Taxonomy" id="1306953"/>
    <lineage>
        <taxon>Bacteria</taxon>
        <taxon>Pseudomonadati</taxon>
        <taxon>Pseudomonadota</taxon>
        <taxon>Alphaproteobacteria</taxon>
        <taxon>Sphingomonadales</taxon>
        <taxon>Erythrobacteraceae</taxon>
        <taxon>Qipengyuania</taxon>
    </lineage>
</organism>
<evidence type="ECO:0000256" key="1">
    <source>
        <dbReference type="ARBA" id="ARBA00004141"/>
    </source>
</evidence>
<reference evidence="7" key="1">
    <citation type="submission" date="2015-02" db="EMBL/GenBank/DDBJ databases">
        <authorList>
            <person name="Chooi Y.-H."/>
        </authorList>
    </citation>
    <scope>NUCLEOTIDE SEQUENCE [LARGE SCALE GENOMIC DNA]</scope>
    <source>
        <strain evidence="7">LAMA 915</strain>
    </source>
</reference>
<evidence type="ECO:0000256" key="3">
    <source>
        <dbReference type="ARBA" id="ARBA00022989"/>
    </source>
</evidence>
<dbReference type="PATRIC" id="fig|1306953.7.peg.1467"/>
<dbReference type="Pfam" id="PF07298">
    <property type="entry name" value="NnrU"/>
    <property type="match status" value="1"/>
</dbReference>